<sequence>MEYEHDTLTSADRNRAASKKLFQQWVLSSQQSARVGNAMALQQASSSSTFSDHNQSMAAPAQTSVGMSHSNSSGGGLHRSPSGAQKKIRQRRDERSQQLLQQSRENSISSVNSSPSSTTTISAASSGNSTLISEEIVLPSVVDYRSLVELDSYRSILPDDSWKTRDLEEFSMRFTDSSHNRSPSLDKPARPPRTSDFARPKFSSSSWDDTEKSTVSQTTNGYDHNPSCTSNSTNGYLGKPTVQVHPMPALKLGSLSSSSSSISPPDTLKKQPPPVPKKPISQLSKKLADSGIRNESLNEIPPPTFFWTSKTAKSPSISLNGNKSMMNSSMSALEAKEKHQSSKFNHQLASSMHSSNTQSPGLNDILNAPNTLSSAESLPSLLSCSSPSLLSLQTSLTHAYNNPELHTNEQLEQLERRRLDSIQSLSKKAYERELDRQAVTEELDQVDQIRVSIFKTLGAGSGSANDTLLSRLNVHILQGERLTELETRLQLQIEKLENRNQQTNRDASHDNEGLQWRRRLSQQLDDIAIVRASYNARDEELDRELCRLISRSLFLEWRFYKDSMLKLNVEMKQIDSKLQNVRNQLEALETMGPVATSGRNSQIKD</sequence>
<evidence type="ECO:0008006" key="5">
    <source>
        <dbReference type="Google" id="ProtNLM"/>
    </source>
</evidence>
<gene>
    <name evidence="3" type="ORF">DdX_01292</name>
</gene>
<feature type="compositionally biased region" description="Polar residues" evidence="2">
    <location>
        <begin position="342"/>
        <end position="361"/>
    </location>
</feature>
<evidence type="ECO:0000256" key="1">
    <source>
        <dbReference type="SAM" id="Coils"/>
    </source>
</evidence>
<feature type="coiled-coil region" evidence="1">
    <location>
        <begin position="479"/>
        <end position="506"/>
    </location>
</feature>
<feature type="compositionally biased region" description="Polar residues" evidence="2">
    <location>
        <begin position="97"/>
        <end position="106"/>
    </location>
</feature>
<feature type="compositionally biased region" description="Low complexity" evidence="2">
    <location>
        <begin position="107"/>
        <end position="127"/>
    </location>
</feature>
<feature type="compositionally biased region" description="Polar residues" evidence="2">
    <location>
        <begin position="46"/>
        <end position="72"/>
    </location>
</feature>
<feature type="region of interest" description="Disordered" evidence="2">
    <location>
        <begin position="46"/>
        <end position="127"/>
    </location>
</feature>
<name>A0AAD4NLB9_9BILA</name>
<proteinExistence type="predicted"/>
<dbReference type="Proteomes" id="UP001201812">
    <property type="component" value="Unassembled WGS sequence"/>
</dbReference>
<evidence type="ECO:0000256" key="2">
    <source>
        <dbReference type="SAM" id="MobiDB-lite"/>
    </source>
</evidence>
<evidence type="ECO:0000313" key="4">
    <source>
        <dbReference type="Proteomes" id="UP001201812"/>
    </source>
</evidence>
<reference evidence="3" key="1">
    <citation type="submission" date="2022-01" db="EMBL/GenBank/DDBJ databases">
        <title>Genome Sequence Resource for Two Populations of Ditylenchus destructor, the Migratory Endoparasitic Phytonematode.</title>
        <authorList>
            <person name="Zhang H."/>
            <person name="Lin R."/>
            <person name="Xie B."/>
        </authorList>
    </citation>
    <scope>NUCLEOTIDE SEQUENCE</scope>
    <source>
        <strain evidence="3">BazhouSP</strain>
    </source>
</reference>
<feature type="coiled-coil region" evidence="1">
    <location>
        <begin position="564"/>
        <end position="591"/>
    </location>
</feature>
<feature type="compositionally biased region" description="Polar residues" evidence="2">
    <location>
        <begin position="202"/>
        <end position="235"/>
    </location>
</feature>
<keyword evidence="4" id="KW-1185">Reference proteome</keyword>
<dbReference type="AlphaFoldDB" id="A0AAD4NLB9"/>
<feature type="compositionally biased region" description="Low complexity" evidence="2">
    <location>
        <begin position="318"/>
        <end position="331"/>
    </location>
</feature>
<feature type="compositionally biased region" description="Low complexity" evidence="2">
    <location>
        <begin position="254"/>
        <end position="263"/>
    </location>
</feature>
<protein>
    <recommendedName>
        <fullName evidence="5">ASD2 domain-containing protein</fullName>
    </recommendedName>
</protein>
<feature type="region of interest" description="Disordered" evidence="2">
    <location>
        <begin position="174"/>
        <end position="368"/>
    </location>
</feature>
<keyword evidence="1" id="KW-0175">Coiled coil</keyword>
<dbReference type="EMBL" id="JAKKPZ010000001">
    <property type="protein sequence ID" value="KAI1729073.1"/>
    <property type="molecule type" value="Genomic_DNA"/>
</dbReference>
<feature type="compositionally biased region" description="Polar residues" evidence="2">
    <location>
        <begin position="306"/>
        <end position="317"/>
    </location>
</feature>
<accession>A0AAD4NLB9</accession>
<comment type="caution">
    <text evidence="3">The sequence shown here is derived from an EMBL/GenBank/DDBJ whole genome shotgun (WGS) entry which is preliminary data.</text>
</comment>
<evidence type="ECO:0000313" key="3">
    <source>
        <dbReference type="EMBL" id="KAI1729073.1"/>
    </source>
</evidence>
<dbReference type="Gene3D" id="6.10.250.3120">
    <property type="match status" value="1"/>
</dbReference>
<organism evidence="3 4">
    <name type="scientific">Ditylenchus destructor</name>
    <dbReference type="NCBI Taxonomy" id="166010"/>
    <lineage>
        <taxon>Eukaryota</taxon>
        <taxon>Metazoa</taxon>
        <taxon>Ecdysozoa</taxon>
        <taxon>Nematoda</taxon>
        <taxon>Chromadorea</taxon>
        <taxon>Rhabditida</taxon>
        <taxon>Tylenchina</taxon>
        <taxon>Tylenchomorpha</taxon>
        <taxon>Sphaerularioidea</taxon>
        <taxon>Anguinidae</taxon>
        <taxon>Anguininae</taxon>
        <taxon>Ditylenchus</taxon>
    </lineage>
</organism>